<dbReference type="SUPFAM" id="SSF51338">
    <property type="entry name" value="Composite domain of metallo-dependent hydrolases"/>
    <property type="match status" value="1"/>
</dbReference>
<dbReference type="Proteomes" id="UP000244248">
    <property type="component" value="Unassembled WGS sequence"/>
</dbReference>
<dbReference type="AlphaFoldDB" id="A0A2T5MGB5"/>
<dbReference type="InterPro" id="IPR032466">
    <property type="entry name" value="Metal_Hydrolase"/>
</dbReference>
<dbReference type="PANTHER" id="PTHR22642:SF2">
    <property type="entry name" value="PROTEIN LONG AFTER FAR-RED 3"/>
    <property type="match status" value="1"/>
</dbReference>
<dbReference type="Gene3D" id="3.20.20.140">
    <property type="entry name" value="Metal-dependent hydrolases"/>
    <property type="match status" value="1"/>
</dbReference>
<dbReference type="EMBL" id="QANS01000003">
    <property type="protein sequence ID" value="PTU31603.1"/>
    <property type="molecule type" value="Genomic_DNA"/>
</dbReference>
<dbReference type="Gene3D" id="3.10.310.70">
    <property type="match status" value="1"/>
</dbReference>
<comment type="caution">
    <text evidence="2">The sequence shown here is derived from an EMBL/GenBank/DDBJ whole genome shotgun (WGS) entry which is preliminary data.</text>
</comment>
<organism evidence="2 3">
    <name type="scientific">Stenotrophobium rhamnosiphilum</name>
    <dbReference type="NCBI Taxonomy" id="2029166"/>
    <lineage>
        <taxon>Bacteria</taxon>
        <taxon>Pseudomonadati</taxon>
        <taxon>Pseudomonadota</taxon>
        <taxon>Gammaproteobacteria</taxon>
        <taxon>Nevskiales</taxon>
        <taxon>Nevskiaceae</taxon>
        <taxon>Stenotrophobium</taxon>
    </lineage>
</organism>
<dbReference type="PANTHER" id="PTHR22642">
    <property type="entry name" value="IMIDAZOLONEPROPIONASE"/>
    <property type="match status" value="1"/>
</dbReference>
<dbReference type="OrthoDB" id="9031471at2"/>
<proteinExistence type="predicted"/>
<dbReference type="InterPro" id="IPR013108">
    <property type="entry name" value="Amidohydro_3"/>
</dbReference>
<dbReference type="Gene3D" id="2.30.40.10">
    <property type="entry name" value="Urease, subunit C, domain 1"/>
    <property type="match status" value="1"/>
</dbReference>
<dbReference type="GO" id="GO:0016810">
    <property type="term" value="F:hydrolase activity, acting on carbon-nitrogen (but not peptide) bonds"/>
    <property type="evidence" value="ECO:0007669"/>
    <property type="project" value="InterPro"/>
</dbReference>
<sequence>MLIRNAEINFDQGVDVRITGERISAIESSLLPLPEEEVIDANGGALLPGLNDHHVHLYAFAAAQASVSCGPPQVRDAEALRERLRAAAATLSDGAWLRGIAYHESVAGEIDRDWLDAAVPNHPVRVQHRSGRLWILNSSALKTIGAEYDLSAPLERVDGRATGRLYDSDAWLRTRTSATRPALHQVSRLFASYGITGLTDTSHQNGPAEFSAFAEARSRGELLQALRVMGDARLDAVTDVAGVTRGEHKFHLHDHELPEFDALCADIRRSHSASRAVAFHSVTRTDLVFALAALREVGSIKGDRIEHGAVVPPELLNDICELGLTVATQPHFISERGDAYLRDVAAEDQPWLYRLRAFIDAGVPLAAGSDVPYGDANPWASMQAAVSRRSESGVVMAQNESLTPEQALALFLSPLDAPGAAPRKIIVGAIADLCLLTTPWRDARIDLSTVRVQRTWAAGRSIWKM</sequence>
<protein>
    <submittedName>
        <fullName evidence="2">Hydrolase</fullName>
    </submittedName>
</protein>
<accession>A0A2T5MGB5</accession>
<evidence type="ECO:0000313" key="2">
    <source>
        <dbReference type="EMBL" id="PTU31603.1"/>
    </source>
</evidence>
<dbReference type="InterPro" id="IPR011059">
    <property type="entry name" value="Metal-dep_hydrolase_composite"/>
</dbReference>
<evidence type="ECO:0000313" key="3">
    <source>
        <dbReference type="Proteomes" id="UP000244248"/>
    </source>
</evidence>
<reference evidence="2 3" key="1">
    <citation type="submission" date="2018-04" db="EMBL/GenBank/DDBJ databases">
        <title>Novel species isolated from glacier.</title>
        <authorList>
            <person name="Liu Q."/>
            <person name="Xin Y.-H."/>
        </authorList>
    </citation>
    <scope>NUCLEOTIDE SEQUENCE [LARGE SCALE GENOMIC DNA]</scope>
    <source>
        <strain evidence="2 3">GT1R17</strain>
    </source>
</reference>
<dbReference type="Pfam" id="PF07969">
    <property type="entry name" value="Amidohydro_3"/>
    <property type="match status" value="1"/>
</dbReference>
<name>A0A2T5MGB5_9GAMM</name>
<evidence type="ECO:0000259" key="1">
    <source>
        <dbReference type="Pfam" id="PF07969"/>
    </source>
</evidence>
<feature type="domain" description="Amidohydrolase 3" evidence="1">
    <location>
        <begin position="37"/>
        <end position="461"/>
    </location>
</feature>
<keyword evidence="3" id="KW-1185">Reference proteome</keyword>
<keyword evidence="2" id="KW-0378">Hydrolase</keyword>
<dbReference type="SUPFAM" id="SSF51556">
    <property type="entry name" value="Metallo-dependent hydrolases"/>
    <property type="match status" value="1"/>
</dbReference>
<gene>
    <name evidence="2" type="ORF">CJD38_09800</name>
</gene>
<dbReference type="RefSeq" id="WP_107940149.1">
    <property type="nucleotide sequence ID" value="NZ_QANS01000003.1"/>
</dbReference>